<evidence type="ECO:0000313" key="2">
    <source>
        <dbReference type="Proteomes" id="UP001596105"/>
    </source>
</evidence>
<dbReference type="Proteomes" id="UP001596105">
    <property type="component" value="Unassembled WGS sequence"/>
</dbReference>
<comment type="caution">
    <text evidence="1">The sequence shown here is derived from an EMBL/GenBank/DDBJ whole genome shotgun (WGS) entry which is preliminary data.</text>
</comment>
<sequence length="65" mass="7170">MAVVNPVVRVEIDPLKPVPEICAVIMAVVPYHPGQEEAILRGVQEAIEKRLDKLKGDKSNEQPVL</sequence>
<protein>
    <submittedName>
        <fullName evidence="1">Uncharacterized protein</fullName>
    </submittedName>
</protein>
<organism evidence="1 2">
    <name type="scientific">Cohnella suwonensis</name>
    <dbReference type="NCBI Taxonomy" id="696072"/>
    <lineage>
        <taxon>Bacteria</taxon>
        <taxon>Bacillati</taxon>
        <taxon>Bacillota</taxon>
        <taxon>Bacilli</taxon>
        <taxon>Bacillales</taxon>
        <taxon>Paenibacillaceae</taxon>
        <taxon>Cohnella</taxon>
    </lineage>
</organism>
<proteinExistence type="predicted"/>
<dbReference type="EMBL" id="JBHSMH010000011">
    <property type="protein sequence ID" value="MFC5468405.1"/>
    <property type="molecule type" value="Genomic_DNA"/>
</dbReference>
<evidence type="ECO:0000313" key="1">
    <source>
        <dbReference type="EMBL" id="MFC5468405.1"/>
    </source>
</evidence>
<accession>A0ABW0LR76</accession>
<keyword evidence="2" id="KW-1185">Reference proteome</keyword>
<gene>
    <name evidence="1" type="ORF">ACFPPD_06710</name>
</gene>
<dbReference type="RefSeq" id="WP_209748622.1">
    <property type="nucleotide sequence ID" value="NZ_JBHSMH010000011.1"/>
</dbReference>
<name>A0ABW0LR76_9BACL</name>
<reference evidence="2" key="1">
    <citation type="journal article" date="2019" name="Int. J. Syst. Evol. Microbiol.">
        <title>The Global Catalogue of Microorganisms (GCM) 10K type strain sequencing project: providing services to taxonomists for standard genome sequencing and annotation.</title>
        <authorList>
            <consortium name="The Broad Institute Genomics Platform"/>
            <consortium name="The Broad Institute Genome Sequencing Center for Infectious Disease"/>
            <person name="Wu L."/>
            <person name="Ma J."/>
        </authorList>
    </citation>
    <scope>NUCLEOTIDE SEQUENCE [LARGE SCALE GENOMIC DNA]</scope>
    <source>
        <strain evidence="2">CCUG 57113</strain>
    </source>
</reference>